<feature type="chain" id="PRO_5038550864" evidence="4">
    <location>
        <begin position="19"/>
        <end position="339"/>
    </location>
</feature>
<evidence type="ECO:0000313" key="6">
    <source>
        <dbReference type="EMBL" id="CDB45320.1"/>
    </source>
</evidence>
<dbReference type="PROSITE" id="PS51257">
    <property type="entry name" value="PROKAR_LIPOPROTEIN"/>
    <property type="match status" value="1"/>
</dbReference>
<dbReference type="Pfam" id="PF09084">
    <property type="entry name" value="NMT1"/>
    <property type="match status" value="1"/>
</dbReference>
<keyword evidence="3 4" id="KW-0732">Signal</keyword>
<evidence type="ECO:0000256" key="3">
    <source>
        <dbReference type="ARBA" id="ARBA00022729"/>
    </source>
</evidence>
<dbReference type="Gene3D" id="3.40.190.10">
    <property type="entry name" value="Periplasmic binding protein-like II"/>
    <property type="match status" value="2"/>
</dbReference>
<dbReference type="SMART" id="SM00062">
    <property type="entry name" value="PBPb"/>
    <property type="match status" value="1"/>
</dbReference>
<proteinExistence type="inferred from homology"/>
<evidence type="ECO:0000256" key="1">
    <source>
        <dbReference type="ARBA" id="ARBA00004418"/>
    </source>
</evidence>
<name>R6I7K2_9FIRM</name>
<comment type="similarity">
    <text evidence="2">Belongs to the bacterial solute-binding protein SsuA/TauA family.</text>
</comment>
<dbReference type="SUPFAM" id="SSF53850">
    <property type="entry name" value="Periplasmic binding protein-like II"/>
    <property type="match status" value="1"/>
</dbReference>
<feature type="domain" description="Solute-binding protein family 3/N-terminal" evidence="5">
    <location>
        <begin position="37"/>
        <end position="283"/>
    </location>
</feature>
<accession>R6I7K2</accession>
<reference evidence="6" key="1">
    <citation type="submission" date="2012-11" db="EMBL/GenBank/DDBJ databases">
        <title>Dependencies among metagenomic species, viruses, plasmids and units of genetic variation.</title>
        <authorList>
            <person name="Nielsen H.B."/>
            <person name="Almeida M."/>
            <person name="Juncker A.S."/>
            <person name="Rasmussen S."/>
            <person name="Li J."/>
            <person name="Sunagawa S."/>
            <person name="Plichta D."/>
            <person name="Gautier L."/>
            <person name="Le Chatelier E."/>
            <person name="Peletier E."/>
            <person name="Bonde I."/>
            <person name="Nielsen T."/>
            <person name="Manichanh C."/>
            <person name="Arumugam M."/>
            <person name="Batto J."/>
            <person name="Santos M.B.Q.D."/>
            <person name="Blom N."/>
            <person name="Borruel N."/>
            <person name="Burgdorf K.S."/>
            <person name="Boumezbeur F."/>
            <person name="Casellas F."/>
            <person name="Dore J."/>
            <person name="Guarner F."/>
            <person name="Hansen T."/>
            <person name="Hildebrand F."/>
            <person name="Kaas R.S."/>
            <person name="Kennedy S."/>
            <person name="Kristiansen K."/>
            <person name="Kultima J.R."/>
            <person name="Leonard P."/>
            <person name="Levenez F."/>
            <person name="Lund O."/>
            <person name="Moumen B."/>
            <person name="Le Paslier D."/>
            <person name="Pons N."/>
            <person name="Pedersen O."/>
            <person name="Prifti E."/>
            <person name="Qin J."/>
            <person name="Raes J."/>
            <person name="Tap J."/>
            <person name="Tims S."/>
            <person name="Ussery D.W."/>
            <person name="Yamada T."/>
            <person name="MetaHit consortium"/>
            <person name="Renault P."/>
            <person name="Sicheritz-Ponten T."/>
            <person name="Bork P."/>
            <person name="Wang J."/>
            <person name="Brunak S."/>
            <person name="Ehrlich S.D."/>
        </authorList>
    </citation>
    <scope>NUCLEOTIDE SEQUENCE [LARGE SCALE GENOMIC DNA]</scope>
</reference>
<comment type="caution">
    <text evidence="6">The sequence shown here is derived from an EMBL/GenBank/DDBJ whole genome shotgun (WGS) entry which is preliminary data.</text>
</comment>
<evidence type="ECO:0000256" key="4">
    <source>
        <dbReference type="SAM" id="SignalP"/>
    </source>
</evidence>
<dbReference type="AlphaFoldDB" id="R6I7K2"/>
<dbReference type="GO" id="GO:0042597">
    <property type="term" value="C:periplasmic space"/>
    <property type="evidence" value="ECO:0007669"/>
    <property type="project" value="UniProtKB-SubCell"/>
</dbReference>
<dbReference type="InterPro" id="IPR001638">
    <property type="entry name" value="Solute-binding_3/MltF_N"/>
</dbReference>
<dbReference type="RefSeq" id="WP_021717351.1">
    <property type="nucleotide sequence ID" value="NZ_CAUERG010000001.1"/>
</dbReference>
<gene>
    <name evidence="6" type="ORF">BN533_00448</name>
</gene>
<comment type="subcellular location">
    <subcellularLocation>
        <location evidence="1">Periplasm</location>
    </subcellularLocation>
</comment>
<dbReference type="PANTHER" id="PTHR30024">
    <property type="entry name" value="ALIPHATIC SULFONATES-BINDING PROTEIN-RELATED"/>
    <property type="match status" value="1"/>
</dbReference>
<dbReference type="HOGENOM" id="CLU_028871_7_1_9"/>
<dbReference type="STRING" id="1262914.BN533_00448"/>
<dbReference type="GO" id="GO:0042918">
    <property type="term" value="P:alkanesulfonate transmembrane transport"/>
    <property type="evidence" value="ECO:0007669"/>
    <property type="project" value="TreeGrafter"/>
</dbReference>
<dbReference type="InterPro" id="IPR015168">
    <property type="entry name" value="SsuA/THI5"/>
</dbReference>
<feature type="signal peptide" evidence="4">
    <location>
        <begin position="1"/>
        <end position="18"/>
    </location>
</feature>
<protein>
    <submittedName>
        <fullName evidence="6">NMT1/THI5-like protein</fullName>
    </submittedName>
</protein>
<sequence>MKKILILFTAVCFMFLMAGCGGEDKKAADPKAKTAVSLGMLRLTSSAPLFIALDKGYFAEENLEIDQQWFDAAHPIAVATASSKVDVGATGITASLFNMAASGQQLAIVADKGREQKGFSSSALLVTSDNYNNGITKLEDIKGKRIGITQKGSTFHYMLGRMLETKGLTLEDVEIVPLGKLSAVMAALESKQIDGAILNEPNITKVQTAGYGKLVTQVGDVIPYQTSALFFSPKFLKNEDVAVRFLRAYKKACNYYYDAAIDNKDPKKLDEVVGIIAKYVKAPEADIKLGLPYIDRDGKLLDSDIQTQIDWYTSHGMIEGKLDPQAVTNTSLLSKAMQK</sequence>
<organism evidence="6">
    <name type="scientific">Phascolarctobacterium faecium</name>
    <dbReference type="NCBI Taxonomy" id="33025"/>
    <lineage>
        <taxon>Bacteria</taxon>
        <taxon>Bacillati</taxon>
        <taxon>Bacillota</taxon>
        <taxon>Negativicutes</taxon>
        <taxon>Acidaminococcales</taxon>
        <taxon>Acidaminococcaceae</taxon>
        <taxon>Phascolarctobacterium</taxon>
    </lineage>
</organism>
<dbReference type="EMBL" id="CBDS010000029">
    <property type="protein sequence ID" value="CDB45320.1"/>
    <property type="molecule type" value="Genomic_DNA"/>
</dbReference>
<evidence type="ECO:0000259" key="5">
    <source>
        <dbReference type="SMART" id="SM00062"/>
    </source>
</evidence>
<dbReference type="eggNOG" id="COG0715">
    <property type="taxonomic scope" value="Bacteria"/>
</dbReference>
<evidence type="ECO:0000256" key="2">
    <source>
        <dbReference type="ARBA" id="ARBA00010742"/>
    </source>
</evidence>
<dbReference type="PANTHER" id="PTHR30024:SF47">
    <property type="entry name" value="TAURINE-BINDING PERIPLASMIC PROTEIN"/>
    <property type="match status" value="1"/>
</dbReference>